<proteinExistence type="predicted"/>
<organism evidence="2 3">
    <name type="scientific">Cryptolaemus montrouzieri</name>
    <dbReference type="NCBI Taxonomy" id="559131"/>
    <lineage>
        <taxon>Eukaryota</taxon>
        <taxon>Metazoa</taxon>
        <taxon>Ecdysozoa</taxon>
        <taxon>Arthropoda</taxon>
        <taxon>Hexapoda</taxon>
        <taxon>Insecta</taxon>
        <taxon>Pterygota</taxon>
        <taxon>Neoptera</taxon>
        <taxon>Endopterygota</taxon>
        <taxon>Coleoptera</taxon>
        <taxon>Polyphaga</taxon>
        <taxon>Cucujiformia</taxon>
        <taxon>Coccinelloidea</taxon>
        <taxon>Coccinellidae</taxon>
        <taxon>Scymninae</taxon>
        <taxon>Scymnini</taxon>
        <taxon>Cryptolaemus</taxon>
    </lineage>
</organism>
<dbReference type="AlphaFoldDB" id="A0ABD2PB64"/>
<evidence type="ECO:0000313" key="3">
    <source>
        <dbReference type="Proteomes" id="UP001516400"/>
    </source>
</evidence>
<reference evidence="2 3" key="1">
    <citation type="journal article" date="2021" name="BMC Biol.">
        <title>Horizontally acquired antibacterial genes associated with adaptive radiation of ladybird beetles.</title>
        <authorList>
            <person name="Li H.S."/>
            <person name="Tang X.F."/>
            <person name="Huang Y.H."/>
            <person name="Xu Z.Y."/>
            <person name="Chen M.L."/>
            <person name="Du X.Y."/>
            <person name="Qiu B.Y."/>
            <person name="Chen P.T."/>
            <person name="Zhang W."/>
            <person name="Slipinski A."/>
            <person name="Escalona H.E."/>
            <person name="Waterhouse R.M."/>
            <person name="Zwick A."/>
            <person name="Pang H."/>
        </authorList>
    </citation>
    <scope>NUCLEOTIDE SEQUENCE [LARGE SCALE GENOMIC DNA]</scope>
    <source>
        <strain evidence="2">SYSU2018</strain>
    </source>
</reference>
<feature type="region of interest" description="Disordered" evidence="1">
    <location>
        <begin position="1"/>
        <end position="68"/>
    </location>
</feature>
<comment type="caution">
    <text evidence="2">The sequence shown here is derived from an EMBL/GenBank/DDBJ whole genome shotgun (WGS) entry which is preliminary data.</text>
</comment>
<dbReference type="Proteomes" id="UP001516400">
    <property type="component" value="Unassembled WGS sequence"/>
</dbReference>
<sequence length="245" mass="27937">MTSQANENKENNKKRKQIDASYADTVGTQNKLSKIGQDRANNAITSEPSMNKTPNTRTGFGKVTKDNLEHKAKGEELNNSAYPENEYLPLDIHRKGHTQLPKTSKNPNQKNISEQYNKQIPGKYIVKGTSDVTDREFEGAKRRAGLFIGRVNRSATEETLLCHLKSTFPDAEFIKTEIKQHENNTNPNKVFRVGFKLELLTELLKPEVWPRNVIVKIYQFFDLKATKTSSLWNKTSKVQLTVMIL</sequence>
<keyword evidence="3" id="KW-1185">Reference proteome</keyword>
<protein>
    <submittedName>
        <fullName evidence="2">Uncharacterized protein</fullName>
    </submittedName>
</protein>
<evidence type="ECO:0000256" key="1">
    <source>
        <dbReference type="SAM" id="MobiDB-lite"/>
    </source>
</evidence>
<dbReference type="EMBL" id="JABFTP020000185">
    <property type="protein sequence ID" value="KAL3287735.1"/>
    <property type="molecule type" value="Genomic_DNA"/>
</dbReference>
<name>A0ABD2PB64_9CUCU</name>
<evidence type="ECO:0000313" key="2">
    <source>
        <dbReference type="EMBL" id="KAL3287735.1"/>
    </source>
</evidence>
<feature type="compositionally biased region" description="Polar residues" evidence="1">
    <location>
        <begin position="39"/>
        <end position="58"/>
    </location>
</feature>
<gene>
    <name evidence="2" type="ORF">HHI36_002199</name>
</gene>
<accession>A0ABD2PB64</accession>